<reference evidence="1" key="2">
    <citation type="submission" date="2025-09" db="UniProtKB">
        <authorList>
            <consortium name="EnsemblPlants"/>
        </authorList>
    </citation>
    <scope>IDENTIFICATION</scope>
</reference>
<accession>A0ACD5XAE1</accession>
<organism evidence="1 2">
    <name type="scientific">Avena sativa</name>
    <name type="common">Oat</name>
    <dbReference type="NCBI Taxonomy" id="4498"/>
    <lineage>
        <taxon>Eukaryota</taxon>
        <taxon>Viridiplantae</taxon>
        <taxon>Streptophyta</taxon>
        <taxon>Embryophyta</taxon>
        <taxon>Tracheophyta</taxon>
        <taxon>Spermatophyta</taxon>
        <taxon>Magnoliopsida</taxon>
        <taxon>Liliopsida</taxon>
        <taxon>Poales</taxon>
        <taxon>Poaceae</taxon>
        <taxon>BOP clade</taxon>
        <taxon>Pooideae</taxon>
        <taxon>Poodae</taxon>
        <taxon>Poeae</taxon>
        <taxon>Poeae Chloroplast Group 1 (Aveneae type)</taxon>
        <taxon>Aveninae</taxon>
        <taxon>Avena</taxon>
    </lineage>
</organism>
<evidence type="ECO:0000313" key="1">
    <source>
        <dbReference type="EnsemblPlants" id="AVESA.00010b.r2.4DG0763340.1.CDS"/>
    </source>
</evidence>
<protein>
    <submittedName>
        <fullName evidence="1">Uncharacterized protein</fullName>
    </submittedName>
</protein>
<reference evidence="1" key="1">
    <citation type="submission" date="2021-05" db="EMBL/GenBank/DDBJ databases">
        <authorList>
            <person name="Scholz U."/>
            <person name="Mascher M."/>
            <person name="Fiebig A."/>
        </authorList>
    </citation>
    <scope>NUCLEOTIDE SEQUENCE [LARGE SCALE GENOMIC DNA]</scope>
</reference>
<sequence length="347" mass="37360">MFLRLMAGLESRNHKKNRDRPLSLRPSDTQHTTPPPWSNTVEPHEKNPKSTKPNSTQRPLTMAMATTVLLRLAPLPGLLSPLSPKRPLLSPLFRRTHRAAAGAIRAAGDGLADQTTVYTGVYGPWSVDDADVREVLLYRSGLVTAAASFLVAASGAFLPEGNPAGDAVRQSADLLYAAGAGGLGLSLVLIHIYVTPIKRFLQALWAVGVLGSVGTYALAAAPLDEGLVRYVLEHPGAMWFVGPTFAALTGLVFKEGLCYGKLEAGILTFVIPILLLGHLSGLMDDGAKLGLLGVWMALFTVFAARKFQQPIKDDIGDKSVFMFNALPEEEKKALLQKLEAPTDQKFE</sequence>
<dbReference type="Proteomes" id="UP001732700">
    <property type="component" value="Chromosome 4D"/>
</dbReference>
<evidence type="ECO:0000313" key="2">
    <source>
        <dbReference type="Proteomes" id="UP001732700"/>
    </source>
</evidence>
<name>A0ACD5XAE1_AVESA</name>
<proteinExistence type="predicted"/>
<dbReference type="EnsemblPlants" id="AVESA.00010b.r2.4DG0763340.1">
    <property type="protein sequence ID" value="AVESA.00010b.r2.4DG0763340.1.CDS"/>
    <property type="gene ID" value="AVESA.00010b.r2.4DG0763340"/>
</dbReference>
<keyword evidence="2" id="KW-1185">Reference proteome</keyword>